<gene>
    <name evidence="3" type="ORF">PVBG_01964</name>
</gene>
<feature type="transmembrane region" description="Helical" evidence="2">
    <location>
        <begin position="418"/>
        <end position="439"/>
    </location>
</feature>
<dbReference type="Pfam" id="PF05795">
    <property type="entry name" value="Plasmodium_Vir"/>
    <property type="match status" value="1"/>
</dbReference>
<sequence length="510" mass="59470">MGNWDNILVDLPSHKIYAAFDENVENGNDYDKYCSELKSIKFGYDWINDFCPKFVRNLKYINKMDGSIGKFRCLHLNYWVYDYIKKRIKNKVENIYTIPVFAKLYQIGERVNKESPKNYHCSCYFYGDLDIWNAEKELHDYFRNCSAIRKKIRTYNDKCQIYSYYLNHIYSLYIEEEFDCCIWVHPDCHKYFNCDIRCKPNEVLKTLRCNLNKPNEDSEVIAYEEYEDDIDSEKFSLENSIIIKHGKCTNTTDGKGRPLGYKCEFRKSKEATEGPSSAVTSDGRVRVAESAYVVDMVSNKVIKEVTVDPKKDGARENPDNRDNPGELKVADASTLFGEIPAVVCGAYSYSGELPSPSGNEENPMRRLRTIPKEVRETKTMKELFEVLGIDEETGLKLLEDSYNPGISEFLKSMWKDDYLRIVLLSGLFIGGLIVLLFLYKVNIHVYNKNILRWIGIMRAWKKCMNMIEVMNTWTRGTVVFIYPTRLYEVAKCTFIIGHETFRGAIQKRND</sequence>
<evidence type="ECO:0000313" key="3">
    <source>
        <dbReference type="EMBL" id="KMZ85278.1"/>
    </source>
</evidence>
<organism evidence="3 4">
    <name type="scientific">Plasmodium vivax (strain Brazil I)</name>
    <dbReference type="NCBI Taxonomy" id="1033975"/>
    <lineage>
        <taxon>Eukaryota</taxon>
        <taxon>Sar</taxon>
        <taxon>Alveolata</taxon>
        <taxon>Apicomplexa</taxon>
        <taxon>Aconoidasida</taxon>
        <taxon>Haemosporida</taxon>
        <taxon>Plasmodiidae</taxon>
        <taxon>Plasmodium</taxon>
        <taxon>Plasmodium (Plasmodium)</taxon>
    </lineage>
</organism>
<feature type="region of interest" description="Disordered" evidence="1">
    <location>
        <begin position="308"/>
        <end position="327"/>
    </location>
</feature>
<accession>A0A0J9VFA0</accession>
<dbReference type="OrthoDB" id="380127at2759"/>
<keyword evidence="2" id="KW-1133">Transmembrane helix</keyword>
<dbReference type="EMBL" id="KQ234837">
    <property type="protein sequence ID" value="KMZ85278.1"/>
    <property type="molecule type" value="Genomic_DNA"/>
</dbReference>
<keyword evidence="2" id="KW-0812">Transmembrane</keyword>
<protein>
    <submittedName>
        <fullName evidence="3">Variable surface protein Vir24</fullName>
    </submittedName>
</protein>
<evidence type="ECO:0000313" key="4">
    <source>
        <dbReference type="Proteomes" id="UP000053327"/>
    </source>
</evidence>
<name>A0A0J9VFA0_PLAV1</name>
<keyword evidence="2" id="KW-0472">Membrane</keyword>
<proteinExistence type="predicted"/>
<dbReference type="Proteomes" id="UP000053327">
    <property type="component" value="Unassembled WGS sequence"/>
</dbReference>
<evidence type="ECO:0000256" key="1">
    <source>
        <dbReference type="SAM" id="MobiDB-lite"/>
    </source>
</evidence>
<dbReference type="AlphaFoldDB" id="A0A0J9VFA0"/>
<reference evidence="3 4" key="1">
    <citation type="submission" date="2011-08" db="EMBL/GenBank/DDBJ databases">
        <title>The Genome Sequence of Plasmodium vivax Brazil I.</title>
        <authorList>
            <consortium name="The Broad Institute Genome Sequencing Platform"/>
            <consortium name="The Broad Institute Genome Sequencing Center for Infectious Disease"/>
            <person name="Neafsey D."/>
            <person name="Carlton J."/>
            <person name="Barnwell J."/>
            <person name="Collins W."/>
            <person name="Escalante A."/>
            <person name="Mullikin J."/>
            <person name="Saul A."/>
            <person name="Guigo R."/>
            <person name="Camara F."/>
            <person name="Young S.K."/>
            <person name="Zeng Q."/>
            <person name="Gargeya S."/>
            <person name="Fitzgerald M."/>
            <person name="Haas B."/>
            <person name="Abouelleil A."/>
            <person name="Alvarado L."/>
            <person name="Arachchi H.M."/>
            <person name="Berlin A."/>
            <person name="Brown A."/>
            <person name="Chapman S.B."/>
            <person name="Chen Z."/>
            <person name="Dunbar C."/>
            <person name="Freedman E."/>
            <person name="Gearin G."/>
            <person name="Gellesch M."/>
            <person name="Goldberg J."/>
            <person name="Griggs A."/>
            <person name="Gujja S."/>
            <person name="Heiman D."/>
            <person name="Howarth C."/>
            <person name="Larson L."/>
            <person name="Lui A."/>
            <person name="MacDonald P.J.P."/>
            <person name="Montmayeur A."/>
            <person name="Murphy C."/>
            <person name="Neiman D."/>
            <person name="Pearson M."/>
            <person name="Priest M."/>
            <person name="Roberts A."/>
            <person name="Saif S."/>
            <person name="Shea T."/>
            <person name="Shenoy N."/>
            <person name="Sisk P."/>
            <person name="Stolte C."/>
            <person name="Sykes S."/>
            <person name="Wortman J."/>
            <person name="Nusbaum C."/>
            <person name="Birren B."/>
        </authorList>
    </citation>
    <scope>NUCLEOTIDE SEQUENCE [LARGE SCALE GENOMIC DNA]</scope>
    <source>
        <strain evidence="3 4">Brazil I</strain>
    </source>
</reference>
<evidence type="ECO:0000256" key="2">
    <source>
        <dbReference type="SAM" id="Phobius"/>
    </source>
</evidence>
<dbReference type="InterPro" id="IPR008780">
    <property type="entry name" value="Plasmodium_Vir"/>
</dbReference>